<sequence length="309" mass="33643">MSTLLVHHPKFLEHLTPLGHPERPDRIRAVDRILEHERFQALERELAPLGTILQAELAHPADYVENIRVAMPEDGLIRIDEDTTVSPGSWEAALRGVGGVCMAVDEVFSRRVSNAFCAIRPPGHHAERSRAMGFCLFNNAAAAARWAQRTHGAERVAIMDFDVHHGNGTQDIFWNDGSVLYASTHQMPLYPGTGALNETGEKNTIVNAPLRSGDGGAEFREAFEIAILPRIADFRPDLIVISAGFDGHHRDPLGGLNLVEADFAWATAKLMDLADAHAGGRLVSVLEGGYDLEGLAKSVAAHVMTLMTA</sequence>
<name>A0AAU7X5B4_9HYPH</name>
<dbReference type="AlphaFoldDB" id="A0AAU7X5B4"/>
<organism evidence="3">
    <name type="scientific">Methyloraptor flagellatus</name>
    <dbReference type="NCBI Taxonomy" id="3162530"/>
    <lineage>
        <taxon>Bacteria</taxon>
        <taxon>Pseudomonadati</taxon>
        <taxon>Pseudomonadota</taxon>
        <taxon>Alphaproteobacteria</taxon>
        <taxon>Hyphomicrobiales</taxon>
        <taxon>Ancalomicrobiaceae</taxon>
        <taxon>Methyloraptor</taxon>
    </lineage>
</organism>
<feature type="domain" description="Histone deacetylase" evidence="2">
    <location>
        <begin position="20"/>
        <end position="305"/>
    </location>
</feature>
<dbReference type="InterPro" id="IPR037138">
    <property type="entry name" value="His_deacetylse_dom_sf"/>
</dbReference>
<dbReference type="GO" id="GO:0040029">
    <property type="term" value="P:epigenetic regulation of gene expression"/>
    <property type="evidence" value="ECO:0007669"/>
    <property type="project" value="TreeGrafter"/>
</dbReference>
<dbReference type="PANTHER" id="PTHR10625">
    <property type="entry name" value="HISTONE DEACETYLASE HDAC1-RELATED"/>
    <property type="match status" value="1"/>
</dbReference>
<evidence type="ECO:0000256" key="1">
    <source>
        <dbReference type="ARBA" id="ARBA00005947"/>
    </source>
</evidence>
<evidence type="ECO:0000259" key="2">
    <source>
        <dbReference type="Pfam" id="PF00850"/>
    </source>
</evidence>
<dbReference type="EMBL" id="CP158568">
    <property type="protein sequence ID" value="XBY43044.1"/>
    <property type="molecule type" value="Genomic_DNA"/>
</dbReference>
<reference evidence="3" key="1">
    <citation type="submission" date="2024-06" db="EMBL/GenBank/DDBJ databases">
        <title>Methylostella associata gen. nov., sp. nov., a novel Ancalomicrobiaceae-affiliated facultatively methylotrophic bacteria that feed on methanotrophs of the genus Methylococcus.</title>
        <authorList>
            <person name="Saltykova V."/>
            <person name="Danilova O.V."/>
            <person name="Oshkin I.Y."/>
            <person name="Belova S.E."/>
            <person name="Pimenov N.V."/>
            <person name="Dedysh S.N."/>
        </authorList>
    </citation>
    <scope>NUCLEOTIDE SEQUENCE</scope>
    <source>
        <strain evidence="3">S20</strain>
    </source>
</reference>
<dbReference type="InterPro" id="IPR000286">
    <property type="entry name" value="HDACs"/>
</dbReference>
<gene>
    <name evidence="3" type="ORF">ABS361_13120</name>
</gene>
<accession>A0AAU7X5B4</accession>
<dbReference type="PANTHER" id="PTHR10625:SF10">
    <property type="entry name" value="HISTONE DEACETYLASE HDAC1"/>
    <property type="match status" value="1"/>
</dbReference>
<dbReference type="CDD" id="cd11599">
    <property type="entry name" value="HDAC_classII_2"/>
    <property type="match status" value="1"/>
</dbReference>
<proteinExistence type="inferred from homology"/>
<dbReference type="PRINTS" id="PR01270">
    <property type="entry name" value="HDASUPER"/>
</dbReference>
<dbReference type="RefSeq" id="WP_407048146.1">
    <property type="nucleotide sequence ID" value="NZ_CP158568.1"/>
</dbReference>
<dbReference type="GO" id="GO:0004407">
    <property type="term" value="F:histone deacetylase activity"/>
    <property type="evidence" value="ECO:0007669"/>
    <property type="project" value="TreeGrafter"/>
</dbReference>
<dbReference type="Pfam" id="PF00850">
    <property type="entry name" value="Hist_deacetyl"/>
    <property type="match status" value="1"/>
</dbReference>
<evidence type="ECO:0000313" key="3">
    <source>
        <dbReference type="EMBL" id="XBY43044.1"/>
    </source>
</evidence>
<dbReference type="SUPFAM" id="SSF52768">
    <property type="entry name" value="Arginase/deacetylase"/>
    <property type="match status" value="1"/>
</dbReference>
<dbReference type="KEGG" id="mflg:ABS361_13120"/>
<protein>
    <submittedName>
        <fullName evidence="3">Histone deacetylase family protein</fullName>
    </submittedName>
</protein>
<dbReference type="InterPro" id="IPR023696">
    <property type="entry name" value="Ureohydrolase_dom_sf"/>
</dbReference>
<dbReference type="InterPro" id="IPR023801">
    <property type="entry name" value="His_deacetylse_dom"/>
</dbReference>
<comment type="similarity">
    <text evidence="1">Belongs to the histone deacetylase family.</text>
</comment>
<dbReference type="Gene3D" id="3.40.800.20">
    <property type="entry name" value="Histone deacetylase domain"/>
    <property type="match status" value="1"/>
</dbReference>